<dbReference type="InParanoid" id="M4C3U8"/>
<dbReference type="EnsemblProtists" id="HpaT813766">
    <property type="protein sequence ID" value="HpaP813766"/>
    <property type="gene ID" value="HpaG813766"/>
</dbReference>
<dbReference type="VEuPathDB" id="FungiDB:HpaG813766"/>
<dbReference type="HOGENOM" id="CLU_2351141_0_0_1"/>
<reference evidence="2" key="1">
    <citation type="journal article" date="2010" name="Science">
        <title>Signatures of adaptation to obligate biotrophy in the Hyaloperonospora arabidopsidis genome.</title>
        <authorList>
            <person name="Baxter L."/>
            <person name="Tripathy S."/>
            <person name="Ishaque N."/>
            <person name="Boot N."/>
            <person name="Cabral A."/>
            <person name="Kemen E."/>
            <person name="Thines M."/>
            <person name="Ah-Fong A."/>
            <person name="Anderson R."/>
            <person name="Badejoko W."/>
            <person name="Bittner-Eddy P."/>
            <person name="Boore J.L."/>
            <person name="Chibucos M.C."/>
            <person name="Coates M."/>
            <person name="Dehal P."/>
            <person name="Delehaunty K."/>
            <person name="Dong S."/>
            <person name="Downton P."/>
            <person name="Dumas B."/>
            <person name="Fabro G."/>
            <person name="Fronick C."/>
            <person name="Fuerstenberg S.I."/>
            <person name="Fulton L."/>
            <person name="Gaulin E."/>
            <person name="Govers F."/>
            <person name="Hughes L."/>
            <person name="Humphray S."/>
            <person name="Jiang R.H."/>
            <person name="Judelson H."/>
            <person name="Kamoun S."/>
            <person name="Kyung K."/>
            <person name="Meijer H."/>
            <person name="Minx P."/>
            <person name="Morris P."/>
            <person name="Nelson J."/>
            <person name="Phuntumart V."/>
            <person name="Qutob D."/>
            <person name="Rehmany A."/>
            <person name="Rougon-Cardoso A."/>
            <person name="Ryden P."/>
            <person name="Torto-Alalibo T."/>
            <person name="Studholme D."/>
            <person name="Wang Y."/>
            <person name="Win J."/>
            <person name="Wood J."/>
            <person name="Clifton S.W."/>
            <person name="Rogers J."/>
            <person name="Van den Ackerveken G."/>
            <person name="Jones J.D."/>
            <person name="McDowell J.M."/>
            <person name="Beynon J."/>
            <person name="Tyler B.M."/>
        </authorList>
    </citation>
    <scope>NUCLEOTIDE SEQUENCE [LARGE SCALE GENOMIC DNA]</scope>
    <source>
        <strain evidence="2">Emoy2</strain>
    </source>
</reference>
<dbReference type="AlphaFoldDB" id="M4C3U8"/>
<dbReference type="Proteomes" id="UP000011713">
    <property type="component" value="Unassembled WGS sequence"/>
</dbReference>
<accession>M4C3U8</accession>
<evidence type="ECO:0000313" key="1">
    <source>
        <dbReference type="EnsemblProtists" id="HpaP813766"/>
    </source>
</evidence>
<dbReference type="EMBL" id="JH598175">
    <property type="status" value="NOT_ANNOTATED_CDS"/>
    <property type="molecule type" value="Genomic_DNA"/>
</dbReference>
<protein>
    <submittedName>
        <fullName evidence="1">Uncharacterized protein</fullName>
    </submittedName>
</protein>
<keyword evidence="2" id="KW-1185">Reference proteome</keyword>
<reference evidence="1" key="2">
    <citation type="submission" date="2015-06" db="UniProtKB">
        <authorList>
            <consortium name="EnsemblProtists"/>
        </authorList>
    </citation>
    <scope>IDENTIFICATION</scope>
    <source>
        <strain evidence="1">Emoy2</strain>
    </source>
</reference>
<evidence type="ECO:0000313" key="2">
    <source>
        <dbReference type="Proteomes" id="UP000011713"/>
    </source>
</evidence>
<organism evidence="1 2">
    <name type="scientific">Hyaloperonospora arabidopsidis (strain Emoy2)</name>
    <name type="common">Downy mildew agent</name>
    <name type="synonym">Peronospora arabidopsidis</name>
    <dbReference type="NCBI Taxonomy" id="559515"/>
    <lineage>
        <taxon>Eukaryota</taxon>
        <taxon>Sar</taxon>
        <taxon>Stramenopiles</taxon>
        <taxon>Oomycota</taxon>
        <taxon>Peronosporomycetes</taxon>
        <taxon>Peronosporales</taxon>
        <taxon>Peronosporaceae</taxon>
        <taxon>Hyaloperonospora</taxon>
    </lineage>
</organism>
<name>M4C3U8_HYAAE</name>
<sequence length="97" mass="11121">MQGCSGRKEYHQVACIEKADAMRSRCLVACQDNWSQSIHVISLQAHTNRYFSSSARCDTRLRQQARGSRCNLLSATPLRRLESPMLGKLRCRHLRQS</sequence>
<proteinExistence type="predicted"/>